<evidence type="ECO:0000313" key="9">
    <source>
        <dbReference type="EMBL" id="AKN21379.1"/>
    </source>
</evidence>
<keyword evidence="5" id="KW-0732">Signal</keyword>
<dbReference type="InterPro" id="IPR011706">
    <property type="entry name" value="Cu-oxidase_C"/>
</dbReference>
<dbReference type="Pfam" id="PF00394">
    <property type="entry name" value="Cu-oxidase"/>
    <property type="match status" value="1"/>
</dbReference>
<feature type="domain" description="Plastocyanin-like" evidence="6">
    <location>
        <begin position="218"/>
        <end position="364"/>
    </location>
</feature>
<sequence>MKLQVVFFMYFFTFCNNLQMISTSKFKFMRESRELLRRSGTSPVHPCVRECITGQTMICQYKFVVEDSTSMDLSCGDCPFNETDCRRPGCNPAGGVQRPIITVNRQTPGPEIQVCEGDTIVVDVVNTLKSEGITIHWHGLHQVNTPFMDGTPYITQCPILPFNSFRYQFKALPHGTHMWHGHVGFQDCDGLYGKLVVRRQEPSIFRDLYDFDLPEHSIIIWHWYHWKSQGILENVLHTNTSIKPFGILINGKGSFKEFKDSSNRRVFTPREVFHVTKGKRYLFRAALNSAIYCPIQVSVDNHTLEMVSTSTSNIKPLTVDSFMMNAGERFNFILTSNQTNDCYLMRFRAFGDCGDENGLHQEAFVCYDGETPQLNKQYSFTYDLGRREGRLFNAIQVAASNYDKNELVSVTDLKSTEKNELDIRGTPVVTLYVKLDAKIYNDALYPGSWPQFNDITFDFPTKPMYPQKEELDENDTCSEMAAKTNHCIGNFCVCPYTHDLPLNALVELVLVDVSIERKQDHPIHLHGNNFYIVAIEAVGRNITFENIKEMNEQGNISKVLQGVPSKDTISVPNKGYAVIRFKTTNPGYWLFHCHVSNHMELGMAMVFKVGQHSDMVKTPKNFPRCGNWVYEPEIESKNNNAGVYHEVQFVILMTTLIMHVLVN</sequence>
<proteinExistence type="evidence at transcript level"/>
<dbReference type="PANTHER" id="PTHR11709:SF394">
    <property type="entry name" value="FI03373P-RELATED"/>
    <property type="match status" value="1"/>
</dbReference>
<name>A0A0H3YIS7_NILLU</name>
<dbReference type="Gene3D" id="2.60.40.420">
    <property type="entry name" value="Cupredoxins - blue copper proteins"/>
    <property type="match status" value="3"/>
</dbReference>
<dbReference type="OrthoDB" id="2121828at2759"/>
<evidence type="ECO:0000256" key="4">
    <source>
        <dbReference type="ARBA" id="ARBA00023008"/>
    </source>
</evidence>
<dbReference type="GO" id="GO:0005507">
    <property type="term" value="F:copper ion binding"/>
    <property type="evidence" value="ECO:0007669"/>
    <property type="project" value="InterPro"/>
</dbReference>
<feature type="chain" id="PRO_5005204095" evidence="5">
    <location>
        <begin position="18"/>
        <end position="663"/>
    </location>
</feature>
<dbReference type="InterPro" id="IPR002355">
    <property type="entry name" value="Cu_oxidase_Cu_BS"/>
</dbReference>
<dbReference type="CDD" id="cd13884">
    <property type="entry name" value="CuRO_2_tcLCC_insect_like"/>
    <property type="match status" value="1"/>
</dbReference>
<evidence type="ECO:0000259" key="6">
    <source>
        <dbReference type="Pfam" id="PF00394"/>
    </source>
</evidence>
<dbReference type="GO" id="GO:0006826">
    <property type="term" value="P:iron ion transport"/>
    <property type="evidence" value="ECO:0007669"/>
    <property type="project" value="TreeGrafter"/>
</dbReference>
<dbReference type="Pfam" id="PF07732">
    <property type="entry name" value="Cu-oxidase_3"/>
    <property type="match status" value="1"/>
</dbReference>
<evidence type="ECO:0000256" key="5">
    <source>
        <dbReference type="SAM" id="SignalP"/>
    </source>
</evidence>
<organism evidence="9">
    <name type="scientific">Nilaparvata lugens</name>
    <name type="common">Brown planthopper</name>
    <dbReference type="NCBI Taxonomy" id="108931"/>
    <lineage>
        <taxon>Eukaryota</taxon>
        <taxon>Metazoa</taxon>
        <taxon>Ecdysozoa</taxon>
        <taxon>Arthropoda</taxon>
        <taxon>Hexapoda</taxon>
        <taxon>Insecta</taxon>
        <taxon>Pterygota</taxon>
        <taxon>Neoptera</taxon>
        <taxon>Paraneoptera</taxon>
        <taxon>Hemiptera</taxon>
        <taxon>Auchenorrhyncha</taxon>
        <taxon>Fulgoroidea</taxon>
        <taxon>Delphacidae</taxon>
        <taxon>Delphacinae</taxon>
        <taxon>Nilaparvata</taxon>
    </lineage>
</organism>
<feature type="domain" description="Plastocyanin-like" evidence="8">
    <location>
        <begin position="90"/>
        <end position="201"/>
    </location>
</feature>
<dbReference type="InterPro" id="IPR001117">
    <property type="entry name" value="Cu-oxidase_2nd"/>
</dbReference>
<evidence type="ECO:0000256" key="1">
    <source>
        <dbReference type="ARBA" id="ARBA00010609"/>
    </source>
</evidence>
<keyword evidence="4" id="KW-0186">Copper</keyword>
<dbReference type="SUPFAM" id="SSF49503">
    <property type="entry name" value="Cupredoxins"/>
    <property type="match status" value="3"/>
</dbReference>
<evidence type="ECO:0000256" key="2">
    <source>
        <dbReference type="ARBA" id="ARBA00022723"/>
    </source>
</evidence>
<dbReference type="PROSITE" id="PS00080">
    <property type="entry name" value="MULTICOPPER_OXIDASE2"/>
    <property type="match status" value="1"/>
</dbReference>
<dbReference type="PANTHER" id="PTHR11709">
    <property type="entry name" value="MULTI-COPPER OXIDASE"/>
    <property type="match status" value="1"/>
</dbReference>
<keyword evidence="3" id="KW-0560">Oxidoreductase</keyword>
<dbReference type="FunFam" id="2.60.40.420:FF:000031">
    <property type="entry name" value="Laccase-2 isoform A"/>
    <property type="match status" value="1"/>
</dbReference>
<dbReference type="EMBL" id="KR086786">
    <property type="protein sequence ID" value="AKN21379.1"/>
    <property type="molecule type" value="mRNA"/>
</dbReference>
<dbReference type="InterPro" id="IPR011707">
    <property type="entry name" value="Cu-oxidase-like_N"/>
</dbReference>
<dbReference type="CDD" id="cd13905">
    <property type="entry name" value="CuRO_3_tcLLC2_insect_like"/>
    <property type="match status" value="1"/>
</dbReference>
<accession>A0A0H3YIS7</accession>
<comment type="similarity">
    <text evidence="1">Belongs to the multicopper oxidase family.</text>
</comment>
<protein>
    <submittedName>
        <fullName evidence="9">Multicopper oxidase 7</fullName>
    </submittedName>
</protein>
<dbReference type="FunFam" id="2.60.40.420:FF:000045">
    <property type="entry name" value="Laccase 2"/>
    <property type="match status" value="1"/>
</dbReference>
<keyword evidence="2" id="KW-0479">Metal-binding</keyword>
<evidence type="ECO:0000259" key="7">
    <source>
        <dbReference type="Pfam" id="PF07731"/>
    </source>
</evidence>
<dbReference type="Pfam" id="PF07731">
    <property type="entry name" value="Cu-oxidase_2"/>
    <property type="match status" value="1"/>
</dbReference>
<dbReference type="AlphaFoldDB" id="A0A0H3YIS7"/>
<feature type="signal peptide" evidence="5">
    <location>
        <begin position="1"/>
        <end position="17"/>
    </location>
</feature>
<reference evidence="9" key="1">
    <citation type="journal article" date="2015" name="Insect Biochem. Mol. Biol.">
        <title>The multicopper oxidase gene family in the brown planthopper, Nilaparvata lugens.</title>
        <authorList>
            <person name="Ye Y.-X."/>
            <person name="Pan P.-L."/>
            <person name="Kang D."/>
            <person name="Lu J.-B."/>
            <person name="Zhang C.-X."/>
        </authorList>
    </citation>
    <scope>NUCLEOTIDE SEQUENCE</scope>
</reference>
<evidence type="ECO:0000259" key="8">
    <source>
        <dbReference type="Pfam" id="PF07732"/>
    </source>
</evidence>
<feature type="domain" description="Plastocyanin-like" evidence="7">
    <location>
        <begin position="488"/>
        <end position="611"/>
    </location>
</feature>
<dbReference type="GO" id="GO:0016491">
    <property type="term" value="F:oxidoreductase activity"/>
    <property type="evidence" value="ECO:0007669"/>
    <property type="project" value="UniProtKB-KW"/>
</dbReference>
<dbReference type="InterPro" id="IPR045087">
    <property type="entry name" value="Cu-oxidase_fam"/>
</dbReference>
<evidence type="ECO:0000256" key="3">
    <source>
        <dbReference type="ARBA" id="ARBA00023002"/>
    </source>
</evidence>
<dbReference type="InterPro" id="IPR008972">
    <property type="entry name" value="Cupredoxin"/>
</dbReference>
<dbReference type="GO" id="GO:0005886">
    <property type="term" value="C:plasma membrane"/>
    <property type="evidence" value="ECO:0007669"/>
    <property type="project" value="TreeGrafter"/>
</dbReference>
<dbReference type="CDD" id="cd13858">
    <property type="entry name" value="CuRO_1_tcLCC2_insect_like"/>
    <property type="match status" value="1"/>
</dbReference>